<protein>
    <submittedName>
        <fullName evidence="2">ABC transporter, permease</fullName>
    </submittedName>
</protein>
<name>A0A0R2ADS1_9LACO</name>
<dbReference type="EMBL" id="AYYY01000006">
    <property type="protein sequence ID" value="KRM62411.1"/>
    <property type="molecule type" value="Genomic_DNA"/>
</dbReference>
<proteinExistence type="predicted"/>
<accession>A0A0R2ADS1</accession>
<keyword evidence="3" id="KW-1185">Reference proteome</keyword>
<evidence type="ECO:0000313" key="2">
    <source>
        <dbReference type="EMBL" id="KRM62411.1"/>
    </source>
</evidence>
<evidence type="ECO:0000313" key="3">
    <source>
        <dbReference type="Proteomes" id="UP000051733"/>
    </source>
</evidence>
<feature type="transmembrane region" description="Helical" evidence="1">
    <location>
        <begin position="37"/>
        <end position="57"/>
    </location>
</feature>
<dbReference type="AlphaFoldDB" id="A0A0R2ADS1"/>
<dbReference type="PATRIC" id="fig|1423813.3.peg.2522"/>
<feature type="transmembrane region" description="Helical" evidence="1">
    <location>
        <begin position="331"/>
        <end position="352"/>
    </location>
</feature>
<feature type="transmembrane region" description="Helical" evidence="1">
    <location>
        <begin position="113"/>
        <end position="133"/>
    </location>
</feature>
<dbReference type="STRING" id="1423813.FC26_GL002475"/>
<gene>
    <name evidence="2" type="ORF">FC26_GL002475</name>
</gene>
<keyword evidence="1" id="KW-1133">Transmembrane helix</keyword>
<sequence length="374" mass="42546">MDELNIQDGEELEAVVKNKRLILQTTNDSDHRSRREFLWSLGVALLSGIIFLLYFCVKDQRQVPLSGGYSISSAIIIFGVVLGMVLFSAFFIKARQKSDNRTLKNIYWRNFPTIILAVGLILALSLLGIFWVFELIFPDISFDPVTSSLFVLIFCFFINYMMIQAAGIISPFALTTVFTIVIISGVIISMVTNGNRHWWEYNLSFLGTDLAHNAWQFNLTLIISALIMIVLVDYLFVSLGPNYRSWRLLILRGLLTLTAVCLGSIGIFTNNQRFHFIHDQIASSLAYLVLAMIIGIKWMLPQISREFQVFSYVMGIILVAVSLAFKPIDYLSLTGFEMLSFFAVFGWILLLFQNLQFLAEPTQQKVIVRISTKH</sequence>
<feature type="transmembrane region" description="Helical" evidence="1">
    <location>
        <begin position="214"/>
        <end position="237"/>
    </location>
</feature>
<feature type="transmembrane region" description="Helical" evidence="1">
    <location>
        <begin position="281"/>
        <end position="300"/>
    </location>
</feature>
<keyword evidence="1" id="KW-0472">Membrane</keyword>
<feature type="transmembrane region" description="Helical" evidence="1">
    <location>
        <begin position="69"/>
        <end position="92"/>
    </location>
</feature>
<reference evidence="2 3" key="1">
    <citation type="journal article" date="2015" name="Genome Announc.">
        <title>Expanding the biotechnology potential of lactobacilli through comparative genomics of 213 strains and associated genera.</title>
        <authorList>
            <person name="Sun Z."/>
            <person name="Harris H.M."/>
            <person name="McCann A."/>
            <person name="Guo C."/>
            <person name="Argimon S."/>
            <person name="Zhang W."/>
            <person name="Yang X."/>
            <person name="Jeffery I.B."/>
            <person name="Cooney J.C."/>
            <person name="Kagawa T.F."/>
            <person name="Liu W."/>
            <person name="Song Y."/>
            <person name="Salvetti E."/>
            <person name="Wrobel A."/>
            <person name="Rasinkangas P."/>
            <person name="Parkhill J."/>
            <person name="Rea M.C."/>
            <person name="O'Sullivan O."/>
            <person name="Ritari J."/>
            <person name="Douillard F.P."/>
            <person name="Paul Ross R."/>
            <person name="Yang R."/>
            <person name="Briner A.E."/>
            <person name="Felis G.E."/>
            <person name="de Vos W.M."/>
            <person name="Barrangou R."/>
            <person name="Klaenhammer T.R."/>
            <person name="Caufield P.W."/>
            <person name="Cui Y."/>
            <person name="Zhang H."/>
            <person name="O'Toole P.W."/>
        </authorList>
    </citation>
    <scope>NUCLEOTIDE SEQUENCE [LARGE SCALE GENOMIC DNA]</scope>
    <source>
        <strain evidence="2 3">DSM 20634</strain>
    </source>
</reference>
<feature type="transmembrane region" description="Helical" evidence="1">
    <location>
        <begin position="172"/>
        <end position="194"/>
    </location>
</feature>
<comment type="caution">
    <text evidence="2">The sequence shown here is derived from an EMBL/GenBank/DDBJ whole genome shotgun (WGS) entry which is preliminary data.</text>
</comment>
<organism evidence="2 3">
    <name type="scientific">Paucilactobacillus vaccinostercus DSM 20634</name>
    <dbReference type="NCBI Taxonomy" id="1423813"/>
    <lineage>
        <taxon>Bacteria</taxon>
        <taxon>Bacillati</taxon>
        <taxon>Bacillota</taxon>
        <taxon>Bacilli</taxon>
        <taxon>Lactobacillales</taxon>
        <taxon>Lactobacillaceae</taxon>
        <taxon>Paucilactobacillus</taxon>
    </lineage>
</organism>
<feature type="transmembrane region" description="Helical" evidence="1">
    <location>
        <begin position="307"/>
        <end position="325"/>
    </location>
</feature>
<evidence type="ECO:0000256" key="1">
    <source>
        <dbReference type="SAM" id="Phobius"/>
    </source>
</evidence>
<feature type="transmembrane region" description="Helical" evidence="1">
    <location>
        <begin position="249"/>
        <end position="269"/>
    </location>
</feature>
<feature type="transmembrane region" description="Helical" evidence="1">
    <location>
        <begin position="145"/>
        <end position="163"/>
    </location>
</feature>
<keyword evidence="1" id="KW-0812">Transmembrane</keyword>
<dbReference type="Proteomes" id="UP000051733">
    <property type="component" value="Unassembled WGS sequence"/>
</dbReference>